<reference evidence="2" key="1">
    <citation type="submission" date="2022-11" db="UniProtKB">
        <authorList>
            <consortium name="WormBaseParasite"/>
        </authorList>
    </citation>
    <scope>IDENTIFICATION</scope>
</reference>
<name>A0A915IXB7_ROMCU</name>
<evidence type="ECO:0000313" key="1">
    <source>
        <dbReference type="Proteomes" id="UP000887565"/>
    </source>
</evidence>
<dbReference type="Proteomes" id="UP000887565">
    <property type="component" value="Unplaced"/>
</dbReference>
<evidence type="ECO:0000313" key="2">
    <source>
        <dbReference type="WBParaSite" id="nRc.2.0.1.t18055-RA"/>
    </source>
</evidence>
<proteinExistence type="predicted"/>
<accession>A0A915IXB7</accession>
<keyword evidence="1" id="KW-1185">Reference proteome</keyword>
<organism evidence="1 2">
    <name type="scientific">Romanomermis culicivorax</name>
    <name type="common">Nematode worm</name>
    <dbReference type="NCBI Taxonomy" id="13658"/>
    <lineage>
        <taxon>Eukaryota</taxon>
        <taxon>Metazoa</taxon>
        <taxon>Ecdysozoa</taxon>
        <taxon>Nematoda</taxon>
        <taxon>Enoplea</taxon>
        <taxon>Dorylaimia</taxon>
        <taxon>Mermithida</taxon>
        <taxon>Mermithoidea</taxon>
        <taxon>Mermithidae</taxon>
        <taxon>Romanomermis</taxon>
    </lineage>
</organism>
<protein>
    <submittedName>
        <fullName evidence="2">Uncharacterized protein</fullName>
    </submittedName>
</protein>
<sequence>MNRDMFRGRGNVRNQSRGYRGCNRFAVFGENRSRGGSTSYPFITRNDERRRLKKWLVCNVVEAPEKKELEGKVFLLLADY</sequence>
<dbReference type="WBParaSite" id="nRc.2.0.1.t18055-RA">
    <property type="protein sequence ID" value="nRc.2.0.1.t18055-RA"/>
    <property type="gene ID" value="nRc.2.0.1.g18055"/>
</dbReference>
<dbReference type="AlphaFoldDB" id="A0A915IXB7"/>